<keyword evidence="3" id="KW-1185">Reference proteome</keyword>
<dbReference type="EMBL" id="AP018448">
    <property type="protein sequence ID" value="BBC36594.1"/>
    <property type="molecule type" value="Genomic_DNA"/>
</dbReference>
<organism evidence="2 3">
    <name type="scientific">Streptomyces graminofaciens</name>
    <dbReference type="NCBI Taxonomy" id="68212"/>
    <lineage>
        <taxon>Bacteria</taxon>
        <taxon>Bacillati</taxon>
        <taxon>Actinomycetota</taxon>
        <taxon>Actinomycetes</taxon>
        <taxon>Kitasatosporales</taxon>
        <taxon>Streptomycetaceae</taxon>
        <taxon>Streptomyces</taxon>
    </lineage>
</organism>
<proteinExistence type="predicted"/>
<gene>
    <name evidence="2" type="ORF">SGFS_078880</name>
</gene>
<name>A0ABM7FK15_9ACTN</name>
<evidence type="ECO:0000313" key="3">
    <source>
        <dbReference type="Proteomes" id="UP001321542"/>
    </source>
</evidence>
<evidence type="ECO:0000313" key="2">
    <source>
        <dbReference type="EMBL" id="BBC36594.1"/>
    </source>
</evidence>
<evidence type="ECO:0000256" key="1">
    <source>
        <dbReference type="SAM" id="MobiDB-lite"/>
    </source>
</evidence>
<dbReference type="Proteomes" id="UP001321542">
    <property type="component" value="Chromosome"/>
</dbReference>
<sequence length="113" mass="12057">MSGGGRVRLVTIDTNSPKAYVDEVVPAALVGFRSHMRAPEYDFDGAAPRSPYRSGCMEKPLGCVNVTWRRTAMSAQPLLVGLESGPAREGPSTPLTCGGAEDRDCCSRSGWLP</sequence>
<protein>
    <submittedName>
        <fullName evidence="2">Uncharacterized protein</fullName>
    </submittedName>
</protein>
<accession>A0ABM7FK15</accession>
<reference evidence="2 3" key="2">
    <citation type="journal article" date="2023" name="ChemBioChem">
        <title>Acyltransferase Domain Exchange between Two Independent Type I Polyketide Synthases in the Same Producer Strain of Macrolide Antibiotics.</title>
        <authorList>
            <person name="Kudo F."/>
            <person name="Kishikawa K."/>
            <person name="Tsuboi K."/>
            <person name="Kido T."/>
            <person name="Usui T."/>
            <person name="Hashimoto J."/>
            <person name="Shin-Ya K."/>
            <person name="Miyanaga A."/>
            <person name="Eguchi T."/>
        </authorList>
    </citation>
    <scope>NUCLEOTIDE SEQUENCE [LARGE SCALE GENOMIC DNA]</scope>
    <source>
        <strain evidence="2 3">A-8890</strain>
    </source>
</reference>
<feature type="region of interest" description="Disordered" evidence="1">
    <location>
        <begin position="82"/>
        <end position="113"/>
    </location>
</feature>
<reference evidence="2 3" key="1">
    <citation type="journal article" date="2010" name="ChemBioChem">
        <title>Cloning and characterization of the biosynthetic gene cluster of 16-membered macrolide antibiotic FD-891: involvement of a dual functional cytochrome P450 monooxygenase catalyzing epoxidation and hydroxylation.</title>
        <authorList>
            <person name="Kudo F."/>
            <person name="Motegi A."/>
            <person name="Mizoue K."/>
            <person name="Eguchi T."/>
        </authorList>
    </citation>
    <scope>NUCLEOTIDE SEQUENCE [LARGE SCALE GENOMIC DNA]</scope>
    <source>
        <strain evidence="2 3">A-8890</strain>
    </source>
</reference>